<evidence type="ECO:0000313" key="1">
    <source>
        <dbReference type="EMBL" id="KAK9419731.1"/>
    </source>
</evidence>
<gene>
    <name evidence="1" type="ORF">SUNI508_07217</name>
</gene>
<comment type="caution">
    <text evidence="1">The sequence shown here is derived from an EMBL/GenBank/DDBJ whole genome shotgun (WGS) entry which is preliminary data.</text>
</comment>
<protein>
    <submittedName>
        <fullName evidence="1">Peptidase A1 domain-containing protein</fullName>
    </submittedName>
</protein>
<accession>A0ABR2UYS2</accession>
<name>A0ABR2UYS2_9PEZI</name>
<dbReference type="EMBL" id="JARVKF010000299">
    <property type="protein sequence ID" value="KAK9419731.1"/>
    <property type="molecule type" value="Genomic_DNA"/>
</dbReference>
<sequence>MEVAGIKKIYFNVTVTQLAGEWFVDSPEFYIDGKVVENSSSGSPFPGSQSLVDTFTAYIQTPDYQTALDIYAAISPEIVQIDKVGAWGAPCVTMERLQPGVFHRIS</sequence>
<organism evidence="1 2">
    <name type="scientific">Seiridium unicorne</name>
    <dbReference type="NCBI Taxonomy" id="138068"/>
    <lineage>
        <taxon>Eukaryota</taxon>
        <taxon>Fungi</taxon>
        <taxon>Dikarya</taxon>
        <taxon>Ascomycota</taxon>
        <taxon>Pezizomycotina</taxon>
        <taxon>Sordariomycetes</taxon>
        <taxon>Xylariomycetidae</taxon>
        <taxon>Amphisphaeriales</taxon>
        <taxon>Sporocadaceae</taxon>
        <taxon>Seiridium</taxon>
    </lineage>
</organism>
<keyword evidence="2" id="KW-1185">Reference proteome</keyword>
<dbReference type="Proteomes" id="UP001408356">
    <property type="component" value="Unassembled WGS sequence"/>
</dbReference>
<proteinExistence type="predicted"/>
<evidence type="ECO:0000313" key="2">
    <source>
        <dbReference type="Proteomes" id="UP001408356"/>
    </source>
</evidence>
<reference evidence="1 2" key="1">
    <citation type="journal article" date="2024" name="J. Plant Pathol.">
        <title>Sequence and assembly of the genome of Seiridium unicorne, isolate CBS 538.82, causal agent of cypress canker disease.</title>
        <authorList>
            <person name="Scali E."/>
            <person name="Rocca G.D."/>
            <person name="Danti R."/>
            <person name="Garbelotto M."/>
            <person name="Barberini S."/>
            <person name="Baroncelli R."/>
            <person name="Emiliani G."/>
        </authorList>
    </citation>
    <scope>NUCLEOTIDE SEQUENCE [LARGE SCALE GENOMIC DNA]</scope>
    <source>
        <strain evidence="1 2">BM-138-508</strain>
    </source>
</reference>